<evidence type="ECO:0000313" key="3">
    <source>
        <dbReference type="Proteomes" id="UP001597399"/>
    </source>
</evidence>
<dbReference type="Pfam" id="PF12323">
    <property type="entry name" value="HTH_OrfB_IS605"/>
    <property type="match status" value="1"/>
</dbReference>
<protein>
    <submittedName>
        <fullName evidence="2">Helix-turn-helix domain-containing protein</fullName>
    </submittedName>
</protein>
<evidence type="ECO:0000313" key="2">
    <source>
        <dbReference type="EMBL" id="MFD2695707.1"/>
    </source>
</evidence>
<feature type="domain" description="Transposase putative helix-turn-helix" evidence="1">
    <location>
        <begin position="2"/>
        <end position="35"/>
    </location>
</feature>
<evidence type="ECO:0000259" key="1">
    <source>
        <dbReference type="Pfam" id="PF12323"/>
    </source>
</evidence>
<dbReference type="EMBL" id="JBHUMQ010000051">
    <property type="protein sequence ID" value="MFD2695707.1"/>
    <property type="molecule type" value="Genomic_DNA"/>
</dbReference>
<dbReference type="Proteomes" id="UP001597399">
    <property type="component" value="Unassembled WGS sequence"/>
</dbReference>
<comment type="caution">
    <text evidence="2">The sequence shown here is derived from an EMBL/GenBank/DDBJ whole genome shotgun (WGS) entry which is preliminary data.</text>
</comment>
<name>A0ABW5SAM4_9BACL</name>
<gene>
    <name evidence="2" type="ORF">ACFSUE_19070</name>
</gene>
<sequence length="52" mass="6170">MYPNKEKQLLIQCHFDCTLVWNQMLHVMIERYQNSSKVSFIDAYALSPLPQP</sequence>
<dbReference type="InterPro" id="IPR021027">
    <property type="entry name" value="Transposase_put_HTH"/>
</dbReference>
<dbReference type="RefSeq" id="WP_373689474.1">
    <property type="nucleotide sequence ID" value="NZ_JAMXWM010000049.1"/>
</dbReference>
<reference evidence="3" key="1">
    <citation type="journal article" date="2019" name="Int. J. Syst. Evol. Microbiol.">
        <title>The Global Catalogue of Microorganisms (GCM) 10K type strain sequencing project: providing services to taxonomists for standard genome sequencing and annotation.</title>
        <authorList>
            <consortium name="The Broad Institute Genomics Platform"/>
            <consortium name="The Broad Institute Genome Sequencing Center for Infectious Disease"/>
            <person name="Wu L."/>
            <person name="Ma J."/>
        </authorList>
    </citation>
    <scope>NUCLEOTIDE SEQUENCE [LARGE SCALE GENOMIC DNA]</scope>
    <source>
        <strain evidence="3">TISTR 2466</strain>
    </source>
</reference>
<keyword evidence="3" id="KW-1185">Reference proteome</keyword>
<proteinExistence type="predicted"/>
<accession>A0ABW5SAM4</accession>
<organism evidence="2 3">
    <name type="scientific">Sporolactobacillus shoreicorticis</name>
    <dbReference type="NCBI Taxonomy" id="1923877"/>
    <lineage>
        <taxon>Bacteria</taxon>
        <taxon>Bacillati</taxon>
        <taxon>Bacillota</taxon>
        <taxon>Bacilli</taxon>
        <taxon>Bacillales</taxon>
        <taxon>Sporolactobacillaceae</taxon>
        <taxon>Sporolactobacillus</taxon>
    </lineage>
</organism>